<evidence type="ECO:0000256" key="4">
    <source>
        <dbReference type="ARBA" id="ARBA00023002"/>
    </source>
</evidence>
<evidence type="ECO:0000256" key="3">
    <source>
        <dbReference type="ARBA" id="ARBA00022827"/>
    </source>
</evidence>
<keyword evidence="2" id="KW-0285">Flavoprotein</keyword>
<protein>
    <submittedName>
        <fullName evidence="8">Protoporphyrinogen IX oxidase, aerobic, HemY</fullName>
        <ecNumber evidence="8">1.3.3.4</ecNumber>
    </submittedName>
</protein>
<feature type="non-terminal residue" evidence="8">
    <location>
        <position position="348"/>
    </location>
</feature>
<comment type="cofactor">
    <cofactor evidence="1">
        <name>FAD</name>
        <dbReference type="ChEBI" id="CHEBI:57692"/>
    </cofactor>
</comment>
<sequence length="348" mass="39329">MSLSGKNKKKIIIIGGGISGLATLHYLKIKHYFNKNVDVQLLEKRDHVGGTIRSIESNGYLFETGPNGFLDNKPRTLEFIKELNLEGDVIHADESAKMRYISVSNTLHKFPTNPKDFFSFKLLNPLQKLRILGEITTPRGRNVYETVYDFGKRRLGKRFVEIFLDPMVSGIYGGDVHQTILSAAFPRIHQLEQEYGSLFRAMGKLKRKRKQKTADTIGAPTGTLTSFEKGMTQIIDTLKSRYQKSIFLNQQVQTISVRQKQYIIYSGNKQYVADEIFLSVPAYEAASLIKGIDQNLTKNLTEITYAPMAVIGLVFPKNTFDQALEGFGYLIPSLEKKEVLGVLFDSNI</sequence>
<dbReference type="EMBL" id="UOGJ01000098">
    <property type="protein sequence ID" value="VAX36493.1"/>
    <property type="molecule type" value="Genomic_DNA"/>
</dbReference>
<dbReference type="NCBIfam" id="TIGR00562">
    <property type="entry name" value="proto_IX_ox"/>
    <property type="match status" value="1"/>
</dbReference>
<dbReference type="Pfam" id="PF01593">
    <property type="entry name" value="Amino_oxidase"/>
    <property type="match status" value="1"/>
</dbReference>
<accession>A0A3B1DI95</accession>
<keyword evidence="4 8" id="KW-0560">Oxidoreductase</keyword>
<dbReference type="InterPro" id="IPR002937">
    <property type="entry name" value="Amino_oxidase"/>
</dbReference>
<dbReference type="EC" id="1.3.3.4" evidence="8"/>
<dbReference type="SUPFAM" id="SSF54373">
    <property type="entry name" value="FAD-linked reductases, C-terminal domain"/>
    <property type="match status" value="1"/>
</dbReference>
<evidence type="ECO:0000259" key="7">
    <source>
        <dbReference type="Pfam" id="PF01593"/>
    </source>
</evidence>
<evidence type="ECO:0000256" key="6">
    <source>
        <dbReference type="ARBA" id="ARBA00023444"/>
    </source>
</evidence>
<dbReference type="InterPro" id="IPR050464">
    <property type="entry name" value="Zeta_carotene_desat/Oxidored"/>
</dbReference>
<proteinExistence type="predicted"/>
<dbReference type="GO" id="GO:0004729">
    <property type="term" value="F:oxygen-dependent protoporphyrinogen oxidase activity"/>
    <property type="evidence" value="ECO:0007669"/>
    <property type="project" value="UniProtKB-EC"/>
</dbReference>
<feature type="domain" description="Amine oxidase" evidence="7">
    <location>
        <begin position="18"/>
        <end position="343"/>
    </location>
</feature>
<evidence type="ECO:0000256" key="2">
    <source>
        <dbReference type="ARBA" id="ARBA00022630"/>
    </source>
</evidence>
<organism evidence="8">
    <name type="scientific">hydrothermal vent metagenome</name>
    <dbReference type="NCBI Taxonomy" id="652676"/>
    <lineage>
        <taxon>unclassified sequences</taxon>
        <taxon>metagenomes</taxon>
        <taxon>ecological metagenomes</taxon>
    </lineage>
</organism>
<keyword evidence="5" id="KW-0350">Heme biosynthesis</keyword>
<dbReference type="AlphaFoldDB" id="A0A3B1DI95"/>
<reference evidence="8" key="1">
    <citation type="submission" date="2018-06" db="EMBL/GenBank/DDBJ databases">
        <authorList>
            <person name="Zhirakovskaya E."/>
        </authorList>
    </citation>
    <scope>NUCLEOTIDE SEQUENCE</scope>
</reference>
<dbReference type="Gene3D" id="3.50.50.60">
    <property type="entry name" value="FAD/NAD(P)-binding domain"/>
    <property type="match status" value="1"/>
</dbReference>
<dbReference type="GO" id="GO:0006783">
    <property type="term" value="P:heme biosynthetic process"/>
    <property type="evidence" value="ECO:0007669"/>
    <property type="project" value="UniProtKB-KW"/>
</dbReference>
<dbReference type="InterPro" id="IPR004572">
    <property type="entry name" value="Protoporphyrinogen_oxidase"/>
</dbReference>
<dbReference type="InterPro" id="IPR036188">
    <property type="entry name" value="FAD/NAD-bd_sf"/>
</dbReference>
<gene>
    <name evidence="8" type="ORF">MNBD_UNCLBAC01-49</name>
</gene>
<evidence type="ECO:0000256" key="5">
    <source>
        <dbReference type="ARBA" id="ARBA00023133"/>
    </source>
</evidence>
<evidence type="ECO:0000256" key="1">
    <source>
        <dbReference type="ARBA" id="ARBA00001974"/>
    </source>
</evidence>
<dbReference type="PANTHER" id="PTHR42923">
    <property type="entry name" value="PROTOPORPHYRINOGEN OXIDASE"/>
    <property type="match status" value="1"/>
</dbReference>
<name>A0A3B1DI95_9ZZZZ</name>
<dbReference type="SUPFAM" id="SSF51905">
    <property type="entry name" value="FAD/NAD(P)-binding domain"/>
    <property type="match status" value="1"/>
</dbReference>
<keyword evidence="3" id="KW-0274">FAD</keyword>
<dbReference type="PANTHER" id="PTHR42923:SF3">
    <property type="entry name" value="PROTOPORPHYRINOGEN OXIDASE"/>
    <property type="match status" value="1"/>
</dbReference>
<evidence type="ECO:0000313" key="8">
    <source>
        <dbReference type="EMBL" id="VAX36493.1"/>
    </source>
</evidence>
<comment type="pathway">
    <text evidence="6">Porphyrin-containing compound metabolism.</text>
</comment>